<dbReference type="GO" id="GO:0005829">
    <property type="term" value="C:cytosol"/>
    <property type="evidence" value="ECO:0007669"/>
    <property type="project" value="TreeGrafter"/>
</dbReference>
<dbReference type="EMBL" id="PEZZ01000038">
    <property type="protein sequence ID" value="PIS04731.1"/>
    <property type="molecule type" value="Genomic_DNA"/>
</dbReference>
<evidence type="ECO:0000313" key="6">
    <source>
        <dbReference type="EMBL" id="PIS04731.1"/>
    </source>
</evidence>
<dbReference type="InterPro" id="IPR018484">
    <property type="entry name" value="FGGY_N"/>
</dbReference>
<protein>
    <recommendedName>
        <fullName evidence="4">ATP:glycerol 3-phosphotransferase</fullName>
    </recommendedName>
</protein>
<gene>
    <name evidence="6" type="ORF">COT81_04915</name>
</gene>
<keyword evidence="2" id="KW-0808">Transferase</keyword>
<dbReference type="Proteomes" id="UP000230935">
    <property type="component" value="Unassembled WGS sequence"/>
</dbReference>
<evidence type="ECO:0000313" key="7">
    <source>
        <dbReference type="Proteomes" id="UP000230935"/>
    </source>
</evidence>
<dbReference type="Pfam" id="PF00370">
    <property type="entry name" value="FGGY_N"/>
    <property type="match status" value="1"/>
</dbReference>
<evidence type="ECO:0000256" key="3">
    <source>
        <dbReference type="ARBA" id="ARBA00022777"/>
    </source>
</evidence>
<dbReference type="AlphaFoldDB" id="A0A2H0W2L0"/>
<evidence type="ECO:0000256" key="1">
    <source>
        <dbReference type="ARBA" id="ARBA00009156"/>
    </source>
</evidence>
<dbReference type="PROSITE" id="PS00933">
    <property type="entry name" value="FGGY_KINASES_1"/>
    <property type="match status" value="1"/>
</dbReference>
<dbReference type="InterPro" id="IPR043129">
    <property type="entry name" value="ATPase_NBD"/>
</dbReference>
<feature type="domain" description="Carbohydrate kinase FGGY N-terminal" evidence="5">
    <location>
        <begin position="13"/>
        <end position="254"/>
    </location>
</feature>
<evidence type="ECO:0000256" key="2">
    <source>
        <dbReference type="ARBA" id="ARBA00022679"/>
    </source>
</evidence>
<dbReference type="SUPFAM" id="SSF53067">
    <property type="entry name" value="Actin-like ATPase domain"/>
    <property type="match status" value="2"/>
</dbReference>
<proteinExistence type="inferred from homology"/>
<sequence length="393" mass="43987">MKKSTQKSSGKHVLVLDVGTTGIKAIVFDNDLNEIAIASNPLPKREFKSHWVEQNPPDLLRISQNTLRQAVKKSQLQPNEFGGFGLTNQRETTILWDTVTRKAVYPAIVWEDKRTAKHCASLKKYQQTILHKTGLVIDPYFSATKISWILENIPAAKKLLAQKRLGFGTVDSWILWNFTQEQNHVTDYTNACRTLLFNIRTLKWDKSLLDIFEVPKTILPKIKPSKSNFGTLKKSILGFSLPVKAVIGDQQSSAYATGVKRGLTKITYGTGTFINQSIGRTFQLHQPFFTTLLPSGKKPLYAVEGKIESSASKVSKALNRPIQLNKIITEIATDVNFFVQNLPLKPKQIIVDGGITQYPDLIKIQSRISKIPVVRQITHNGTALGVAKLILDN</sequence>
<organism evidence="6 7">
    <name type="scientific">Candidatus Buchananbacteria bacterium CG10_big_fil_rev_8_21_14_0_10_42_9</name>
    <dbReference type="NCBI Taxonomy" id="1974526"/>
    <lineage>
        <taxon>Bacteria</taxon>
        <taxon>Candidatus Buchananiibacteriota</taxon>
    </lineage>
</organism>
<accession>A0A2H0W2L0</accession>
<dbReference type="PANTHER" id="PTHR10196:SF69">
    <property type="entry name" value="GLYCEROL KINASE"/>
    <property type="match status" value="1"/>
</dbReference>
<dbReference type="PANTHER" id="PTHR10196">
    <property type="entry name" value="SUGAR KINASE"/>
    <property type="match status" value="1"/>
</dbReference>
<evidence type="ECO:0000259" key="5">
    <source>
        <dbReference type="Pfam" id="PF00370"/>
    </source>
</evidence>
<dbReference type="GO" id="GO:0019563">
    <property type="term" value="P:glycerol catabolic process"/>
    <property type="evidence" value="ECO:0007669"/>
    <property type="project" value="TreeGrafter"/>
</dbReference>
<name>A0A2H0W2L0_9BACT</name>
<dbReference type="InterPro" id="IPR018483">
    <property type="entry name" value="Carb_kinase_FGGY_CS"/>
</dbReference>
<reference evidence="7" key="1">
    <citation type="submission" date="2017-09" db="EMBL/GenBank/DDBJ databases">
        <title>Depth-based differentiation of microbial function through sediment-hosted aquifers and enrichment of novel symbionts in the deep terrestrial subsurface.</title>
        <authorList>
            <person name="Probst A.J."/>
            <person name="Ladd B."/>
            <person name="Jarett J.K."/>
            <person name="Geller-Mcgrath D.E."/>
            <person name="Sieber C.M.K."/>
            <person name="Emerson J.B."/>
            <person name="Anantharaman K."/>
            <person name="Thomas B.C."/>
            <person name="Malmstrom R."/>
            <person name="Stieglmeier M."/>
            <person name="Klingl A."/>
            <person name="Woyke T."/>
            <person name="Ryan C.M."/>
            <person name="Banfield J.F."/>
        </authorList>
    </citation>
    <scope>NUCLEOTIDE SEQUENCE [LARGE SCALE GENOMIC DNA]</scope>
</reference>
<evidence type="ECO:0000256" key="4">
    <source>
        <dbReference type="ARBA" id="ARBA00043149"/>
    </source>
</evidence>
<keyword evidence="3" id="KW-0418">Kinase</keyword>
<dbReference type="Gene3D" id="3.30.420.40">
    <property type="match status" value="1"/>
</dbReference>
<dbReference type="GO" id="GO:0004370">
    <property type="term" value="F:glycerol kinase activity"/>
    <property type="evidence" value="ECO:0007669"/>
    <property type="project" value="TreeGrafter"/>
</dbReference>
<comment type="caution">
    <text evidence="6">The sequence shown here is derived from an EMBL/GenBank/DDBJ whole genome shotgun (WGS) entry which is preliminary data.</text>
</comment>
<comment type="similarity">
    <text evidence="1">Belongs to the FGGY kinase family.</text>
</comment>